<comment type="caution">
    <text evidence="2">The sequence shown here is derived from an EMBL/GenBank/DDBJ whole genome shotgun (WGS) entry which is preliminary data.</text>
</comment>
<dbReference type="AlphaFoldDB" id="A0A6I4NQF9"/>
<protein>
    <submittedName>
        <fullName evidence="2">Uncharacterized protein</fullName>
    </submittedName>
</protein>
<evidence type="ECO:0000313" key="2">
    <source>
        <dbReference type="EMBL" id="MWB96433.1"/>
    </source>
</evidence>
<dbReference type="RefSeq" id="WP_160376329.1">
    <property type="nucleotide sequence ID" value="NZ_WSTB01000013.1"/>
</dbReference>
<feature type="chain" id="PRO_5026111229" evidence="1">
    <location>
        <begin position="19"/>
        <end position="156"/>
    </location>
</feature>
<proteinExistence type="predicted"/>
<accession>A0A6I4NQF9</accession>
<feature type="signal peptide" evidence="1">
    <location>
        <begin position="1"/>
        <end position="18"/>
    </location>
</feature>
<dbReference type="EMBL" id="WSTB01000013">
    <property type="protein sequence ID" value="MWB96433.1"/>
    <property type="molecule type" value="Genomic_DNA"/>
</dbReference>
<gene>
    <name evidence="2" type="ORF">GON26_18880</name>
</gene>
<sequence length="156" mass="18139">MKKTILILFLLVMNQAFCQKDNSEEQLPYQYKIYNKCFEDLKPIQEIENNPILKVLTFCSLAQCEMGIEYTKDQKDIQEVILKRAIEICTILYKEGTPVYLTNGLDSFYDVEQKNQNITDDNNLIYISVAACTSTSALQKFKKNVNEQTMKLINKK</sequence>
<evidence type="ECO:0000256" key="1">
    <source>
        <dbReference type="SAM" id="SignalP"/>
    </source>
</evidence>
<keyword evidence="1" id="KW-0732">Signal</keyword>
<name>A0A6I4NQF9_9FLAO</name>
<evidence type="ECO:0000313" key="3">
    <source>
        <dbReference type="Proteomes" id="UP000471501"/>
    </source>
</evidence>
<organism evidence="2 3">
    <name type="scientific">Flavobacterium hydrocarbonoxydans</name>
    <dbReference type="NCBI Taxonomy" id="2683249"/>
    <lineage>
        <taxon>Bacteria</taxon>
        <taxon>Pseudomonadati</taxon>
        <taxon>Bacteroidota</taxon>
        <taxon>Flavobacteriia</taxon>
        <taxon>Flavobacteriales</taxon>
        <taxon>Flavobacteriaceae</taxon>
        <taxon>Flavobacterium</taxon>
    </lineage>
</organism>
<reference evidence="2 3" key="1">
    <citation type="submission" date="2019-12" db="EMBL/GenBank/DDBJ databases">
        <authorList>
            <person name="Kim Y.S."/>
        </authorList>
    </citation>
    <scope>NUCLEOTIDE SEQUENCE [LARGE SCALE GENOMIC DNA]</scope>
    <source>
        <strain evidence="2 3">GA093</strain>
    </source>
</reference>
<keyword evidence="3" id="KW-1185">Reference proteome</keyword>
<dbReference type="Proteomes" id="UP000471501">
    <property type="component" value="Unassembled WGS sequence"/>
</dbReference>